<comment type="caution">
    <text evidence="1">The sequence shown here is derived from an EMBL/GenBank/DDBJ whole genome shotgun (WGS) entry which is preliminary data.</text>
</comment>
<protein>
    <submittedName>
        <fullName evidence="1">Uncharacterized protein</fullName>
    </submittedName>
</protein>
<reference evidence="1" key="1">
    <citation type="submission" date="2009-10" db="EMBL/GenBank/DDBJ databases">
        <title>Diversity of trophic interactions inside an arsenic-rich microbial ecosystem.</title>
        <authorList>
            <person name="Bertin P.N."/>
            <person name="Heinrich-Salmeron A."/>
            <person name="Pelletier E."/>
            <person name="Goulhen-Chollet F."/>
            <person name="Arsene-Ploetze F."/>
            <person name="Gallien S."/>
            <person name="Calteau A."/>
            <person name="Vallenet D."/>
            <person name="Casiot C."/>
            <person name="Chane-Woon-Ming B."/>
            <person name="Giloteaux L."/>
            <person name="Barakat M."/>
            <person name="Bonnefoy V."/>
            <person name="Bruneel O."/>
            <person name="Chandler M."/>
            <person name="Cleiss J."/>
            <person name="Duran R."/>
            <person name="Elbaz-Poulichet F."/>
            <person name="Fonknechten N."/>
            <person name="Lauga B."/>
            <person name="Mornico D."/>
            <person name="Ortet P."/>
            <person name="Schaeffer C."/>
            <person name="Siguier P."/>
            <person name="Alexander Thil Smith A."/>
            <person name="Van Dorsselaer A."/>
            <person name="Weissenbach J."/>
            <person name="Medigue C."/>
            <person name="Le Paslier D."/>
        </authorList>
    </citation>
    <scope>NUCLEOTIDE SEQUENCE</scope>
</reference>
<organism evidence="1">
    <name type="scientific">mine drainage metagenome</name>
    <dbReference type="NCBI Taxonomy" id="410659"/>
    <lineage>
        <taxon>unclassified sequences</taxon>
        <taxon>metagenomes</taxon>
        <taxon>ecological metagenomes</taxon>
    </lineage>
</organism>
<name>E6QWH0_9ZZZZ</name>
<dbReference type="EMBL" id="CABR01000151">
    <property type="protein sequence ID" value="CBI11593.1"/>
    <property type="molecule type" value="Genomic_DNA"/>
</dbReference>
<dbReference type="AlphaFoldDB" id="E6QWH0"/>
<accession>E6QWH0</accession>
<evidence type="ECO:0000313" key="1">
    <source>
        <dbReference type="EMBL" id="CBI11593.1"/>
    </source>
</evidence>
<sequence length="60" mass="6828">MYHMNPCLWGNAILARESLHFAATNEISGDDTQYHLAKFIYQTNATQPPPQIHGISWLTL</sequence>
<gene>
    <name evidence="1" type="ORF">CARN7_2427</name>
</gene>
<proteinExistence type="predicted"/>